<evidence type="ECO:0000256" key="1">
    <source>
        <dbReference type="ARBA" id="ARBA00004123"/>
    </source>
</evidence>
<dbReference type="InterPro" id="IPR009057">
    <property type="entry name" value="Homeodomain-like_sf"/>
</dbReference>
<comment type="caution">
    <text evidence="13">The sequence shown here is derived from an EMBL/GenBank/DDBJ whole genome shotgun (WGS) entry which is preliminary data.</text>
</comment>
<dbReference type="GO" id="GO:0003677">
    <property type="term" value="F:DNA binding"/>
    <property type="evidence" value="ECO:0007669"/>
    <property type="project" value="UniProtKB-UniRule"/>
</dbReference>
<evidence type="ECO:0000256" key="11">
    <source>
        <dbReference type="SAM" id="MobiDB-lite"/>
    </source>
</evidence>
<dbReference type="InterPro" id="IPR017970">
    <property type="entry name" value="Homeobox_CS"/>
</dbReference>
<dbReference type="Proteomes" id="UP001346149">
    <property type="component" value="Unassembled WGS sequence"/>
</dbReference>
<keyword evidence="8 9" id="KW-0539">Nucleus</keyword>
<dbReference type="PANTHER" id="PTHR45654">
    <property type="entry name" value="HOMEOBOX-LEUCINE ZIPPER PROTEIN MERISTEM L1"/>
    <property type="match status" value="1"/>
</dbReference>
<keyword evidence="4" id="KW-0175">Coiled coil</keyword>
<dbReference type="PROSITE" id="PS00027">
    <property type="entry name" value="HOMEOBOX_1"/>
    <property type="match status" value="1"/>
</dbReference>
<evidence type="ECO:0000256" key="7">
    <source>
        <dbReference type="ARBA" id="ARBA00023163"/>
    </source>
</evidence>
<dbReference type="PROSITE" id="PS50071">
    <property type="entry name" value="HOMEOBOX_2"/>
    <property type="match status" value="1"/>
</dbReference>
<reference evidence="13 14" key="1">
    <citation type="journal article" date="2023" name="Hortic Res">
        <title>Pangenome of water caltrop reveals structural variations and asymmetric subgenome divergence after allopolyploidization.</title>
        <authorList>
            <person name="Zhang X."/>
            <person name="Chen Y."/>
            <person name="Wang L."/>
            <person name="Yuan Y."/>
            <person name="Fang M."/>
            <person name="Shi L."/>
            <person name="Lu R."/>
            <person name="Comes H.P."/>
            <person name="Ma Y."/>
            <person name="Chen Y."/>
            <person name="Huang G."/>
            <person name="Zhou Y."/>
            <person name="Zheng Z."/>
            <person name="Qiu Y."/>
        </authorList>
    </citation>
    <scope>NUCLEOTIDE SEQUENCE [LARGE SCALE GENOMIC DNA]</scope>
    <source>
        <strain evidence="13">F231</strain>
    </source>
</reference>
<evidence type="ECO:0000256" key="3">
    <source>
        <dbReference type="ARBA" id="ARBA00023015"/>
    </source>
</evidence>
<dbReference type="PANTHER" id="PTHR45654:SF5">
    <property type="entry name" value="HOMEOBOX-LEUCINE ZIPPER PROTEIN ANTHOCYANINLESS 2-RELATED"/>
    <property type="match status" value="1"/>
</dbReference>
<dbReference type="SMART" id="SM00389">
    <property type="entry name" value="HOX"/>
    <property type="match status" value="1"/>
</dbReference>
<keyword evidence="6 9" id="KW-0371">Homeobox</keyword>
<comment type="subcellular location">
    <subcellularLocation>
        <location evidence="1 9 10">Nucleus</location>
    </subcellularLocation>
</comment>
<feature type="domain" description="Homeobox" evidence="12">
    <location>
        <begin position="65"/>
        <end position="125"/>
    </location>
</feature>
<evidence type="ECO:0000256" key="8">
    <source>
        <dbReference type="ARBA" id="ARBA00023242"/>
    </source>
</evidence>
<dbReference type="InterPro" id="IPR042160">
    <property type="entry name" value="HD-Zip_IV"/>
</dbReference>
<sequence length="125" mass="14519">MEGQGNGENNMGLFSGNSFDPTGLMDQLNEEGFEKRSGGEKFECGSGDEFEVGLVDDDSDHRFQPTIRKKYHRHNPDQIQQLESFFEECPHPDEKQRIELSHVLGLESKQIKFWFQNRRTQLKVK</sequence>
<evidence type="ECO:0000259" key="12">
    <source>
        <dbReference type="PROSITE" id="PS50071"/>
    </source>
</evidence>
<keyword evidence="7" id="KW-0804">Transcription</keyword>
<name>A0AAN7K953_TRANT</name>
<evidence type="ECO:0000256" key="5">
    <source>
        <dbReference type="ARBA" id="ARBA00023125"/>
    </source>
</evidence>
<dbReference type="Pfam" id="PF00046">
    <property type="entry name" value="Homeodomain"/>
    <property type="match status" value="1"/>
</dbReference>
<dbReference type="GO" id="GO:0005634">
    <property type="term" value="C:nucleus"/>
    <property type="evidence" value="ECO:0007669"/>
    <property type="project" value="UniProtKB-SubCell"/>
</dbReference>
<keyword evidence="14" id="KW-1185">Reference proteome</keyword>
<dbReference type="InterPro" id="IPR001356">
    <property type="entry name" value="HD"/>
</dbReference>
<protein>
    <recommendedName>
        <fullName evidence="12">Homeobox domain-containing protein</fullName>
    </recommendedName>
</protein>
<dbReference type="SUPFAM" id="SSF46689">
    <property type="entry name" value="Homeodomain-like"/>
    <property type="match status" value="1"/>
</dbReference>
<dbReference type="GO" id="GO:0000981">
    <property type="term" value="F:DNA-binding transcription factor activity, RNA polymerase II-specific"/>
    <property type="evidence" value="ECO:0007669"/>
    <property type="project" value="InterPro"/>
</dbReference>
<dbReference type="Gene3D" id="1.10.10.60">
    <property type="entry name" value="Homeodomain-like"/>
    <property type="match status" value="1"/>
</dbReference>
<keyword evidence="3" id="KW-0805">Transcription regulation</keyword>
<accession>A0AAN7K953</accession>
<evidence type="ECO:0000256" key="10">
    <source>
        <dbReference type="RuleBase" id="RU000682"/>
    </source>
</evidence>
<dbReference type="FunFam" id="1.10.10.60:FF:000229">
    <property type="entry name" value="Homeobox-leucine zipper protein HDG1"/>
    <property type="match status" value="1"/>
</dbReference>
<proteinExistence type="inferred from homology"/>
<comment type="similarity">
    <text evidence="2">Belongs to the HD-ZIP homeobox family. Class IV subfamily.</text>
</comment>
<organism evidence="13 14">
    <name type="scientific">Trapa natans</name>
    <name type="common">Water chestnut</name>
    <dbReference type="NCBI Taxonomy" id="22666"/>
    <lineage>
        <taxon>Eukaryota</taxon>
        <taxon>Viridiplantae</taxon>
        <taxon>Streptophyta</taxon>
        <taxon>Embryophyta</taxon>
        <taxon>Tracheophyta</taxon>
        <taxon>Spermatophyta</taxon>
        <taxon>Magnoliopsida</taxon>
        <taxon>eudicotyledons</taxon>
        <taxon>Gunneridae</taxon>
        <taxon>Pentapetalae</taxon>
        <taxon>rosids</taxon>
        <taxon>malvids</taxon>
        <taxon>Myrtales</taxon>
        <taxon>Lythraceae</taxon>
        <taxon>Trapa</taxon>
    </lineage>
</organism>
<gene>
    <name evidence="13" type="ORF">SAY86_008199</name>
</gene>
<evidence type="ECO:0000256" key="2">
    <source>
        <dbReference type="ARBA" id="ARBA00006789"/>
    </source>
</evidence>
<evidence type="ECO:0000256" key="6">
    <source>
        <dbReference type="ARBA" id="ARBA00023155"/>
    </source>
</evidence>
<feature type="region of interest" description="Disordered" evidence="11">
    <location>
        <begin position="1"/>
        <end position="25"/>
    </location>
</feature>
<evidence type="ECO:0000256" key="4">
    <source>
        <dbReference type="ARBA" id="ARBA00023054"/>
    </source>
</evidence>
<evidence type="ECO:0000313" key="14">
    <source>
        <dbReference type="Proteomes" id="UP001346149"/>
    </source>
</evidence>
<dbReference type="EMBL" id="JAXQNO010000024">
    <property type="protein sequence ID" value="KAK4762431.1"/>
    <property type="molecule type" value="Genomic_DNA"/>
</dbReference>
<keyword evidence="5 9" id="KW-0238">DNA-binding</keyword>
<dbReference type="CDD" id="cd00086">
    <property type="entry name" value="homeodomain"/>
    <property type="match status" value="1"/>
</dbReference>
<dbReference type="AlphaFoldDB" id="A0AAN7K953"/>
<evidence type="ECO:0000313" key="13">
    <source>
        <dbReference type="EMBL" id="KAK4762431.1"/>
    </source>
</evidence>
<evidence type="ECO:0000256" key="9">
    <source>
        <dbReference type="PROSITE-ProRule" id="PRU00108"/>
    </source>
</evidence>